<dbReference type="Pfam" id="PF17917">
    <property type="entry name" value="RT_RNaseH"/>
    <property type="match status" value="1"/>
</dbReference>
<dbReference type="InterPro" id="IPR043502">
    <property type="entry name" value="DNA/RNA_pol_sf"/>
</dbReference>
<keyword evidence="3" id="KW-0540">Nuclease</keyword>
<evidence type="ECO:0000256" key="1">
    <source>
        <dbReference type="ARBA" id="ARBA00022679"/>
    </source>
</evidence>
<dbReference type="AlphaFoldDB" id="A0A9Q3DV41"/>
<keyword evidence="5" id="KW-0378">Hydrolase</keyword>
<keyword evidence="2" id="KW-0548">Nucleotidyltransferase</keyword>
<protein>
    <recommendedName>
        <fullName evidence="7">Reverse transcriptase RNase H-like domain-containing protein</fullName>
    </recommendedName>
</protein>
<evidence type="ECO:0000256" key="3">
    <source>
        <dbReference type="ARBA" id="ARBA00022722"/>
    </source>
</evidence>
<dbReference type="Proteomes" id="UP000765509">
    <property type="component" value="Unassembled WGS sequence"/>
</dbReference>
<proteinExistence type="predicted"/>
<evidence type="ECO:0000313" key="9">
    <source>
        <dbReference type="Proteomes" id="UP000765509"/>
    </source>
</evidence>
<name>A0A9Q3DV41_9BASI</name>
<gene>
    <name evidence="8" type="ORF">O181_046953</name>
</gene>
<accession>A0A9Q3DV41</accession>
<feature type="domain" description="Reverse transcriptase RNase H-like" evidence="7">
    <location>
        <begin position="6"/>
        <end position="76"/>
    </location>
</feature>
<evidence type="ECO:0000256" key="4">
    <source>
        <dbReference type="ARBA" id="ARBA00022759"/>
    </source>
</evidence>
<evidence type="ECO:0000256" key="2">
    <source>
        <dbReference type="ARBA" id="ARBA00022695"/>
    </source>
</evidence>
<evidence type="ECO:0000256" key="6">
    <source>
        <dbReference type="ARBA" id="ARBA00022918"/>
    </source>
</evidence>
<sequence>MNIQFFYPRQIKPTEARYGVSQMEFLCLVWYLEKLHYYLDGSVFGISTDFNAVKSLLKMKTPNRHMLRQQIGIQEYRGNTPIVHKSGITQKNATPDAPSYVLTNEEPQIPFEGIEITDVGREFFEEVRESYNQDKNCDILTSLLEKDGKETALANSLDDIWKRSYDNGRFHLFDGILYHRSKHTFVMVLCSRILINTILLE</sequence>
<evidence type="ECO:0000313" key="8">
    <source>
        <dbReference type="EMBL" id="MBW0507238.1"/>
    </source>
</evidence>
<dbReference type="EMBL" id="AVOT02019580">
    <property type="protein sequence ID" value="MBW0507238.1"/>
    <property type="molecule type" value="Genomic_DNA"/>
</dbReference>
<comment type="caution">
    <text evidence="8">The sequence shown here is derived from an EMBL/GenBank/DDBJ whole genome shotgun (WGS) entry which is preliminary data.</text>
</comment>
<keyword evidence="9" id="KW-1185">Reference proteome</keyword>
<keyword evidence="4" id="KW-0255">Endonuclease</keyword>
<dbReference type="GO" id="GO:0003964">
    <property type="term" value="F:RNA-directed DNA polymerase activity"/>
    <property type="evidence" value="ECO:0007669"/>
    <property type="project" value="UniProtKB-KW"/>
</dbReference>
<dbReference type="GO" id="GO:0004519">
    <property type="term" value="F:endonuclease activity"/>
    <property type="evidence" value="ECO:0007669"/>
    <property type="project" value="UniProtKB-KW"/>
</dbReference>
<keyword evidence="1" id="KW-0808">Transferase</keyword>
<dbReference type="GO" id="GO:0016787">
    <property type="term" value="F:hydrolase activity"/>
    <property type="evidence" value="ECO:0007669"/>
    <property type="project" value="UniProtKB-KW"/>
</dbReference>
<evidence type="ECO:0000256" key="5">
    <source>
        <dbReference type="ARBA" id="ARBA00022801"/>
    </source>
</evidence>
<dbReference type="SUPFAM" id="SSF56672">
    <property type="entry name" value="DNA/RNA polymerases"/>
    <property type="match status" value="1"/>
</dbReference>
<organism evidence="8 9">
    <name type="scientific">Austropuccinia psidii MF-1</name>
    <dbReference type="NCBI Taxonomy" id="1389203"/>
    <lineage>
        <taxon>Eukaryota</taxon>
        <taxon>Fungi</taxon>
        <taxon>Dikarya</taxon>
        <taxon>Basidiomycota</taxon>
        <taxon>Pucciniomycotina</taxon>
        <taxon>Pucciniomycetes</taxon>
        <taxon>Pucciniales</taxon>
        <taxon>Sphaerophragmiaceae</taxon>
        <taxon>Austropuccinia</taxon>
    </lineage>
</organism>
<reference evidence="8" key="1">
    <citation type="submission" date="2021-03" db="EMBL/GenBank/DDBJ databases">
        <title>Draft genome sequence of rust myrtle Austropuccinia psidii MF-1, a brazilian biotype.</title>
        <authorList>
            <person name="Quecine M.C."/>
            <person name="Pachon D.M.R."/>
            <person name="Bonatelli M.L."/>
            <person name="Correr F.H."/>
            <person name="Franceschini L.M."/>
            <person name="Leite T.F."/>
            <person name="Margarido G.R.A."/>
            <person name="Almeida C.A."/>
            <person name="Ferrarezi J.A."/>
            <person name="Labate C.A."/>
        </authorList>
    </citation>
    <scope>NUCLEOTIDE SEQUENCE</scope>
    <source>
        <strain evidence="8">MF-1</strain>
    </source>
</reference>
<dbReference type="InterPro" id="IPR041373">
    <property type="entry name" value="RT_RNaseH"/>
</dbReference>
<keyword evidence="6" id="KW-0695">RNA-directed DNA polymerase</keyword>
<evidence type="ECO:0000259" key="7">
    <source>
        <dbReference type="Pfam" id="PF17917"/>
    </source>
</evidence>